<gene>
    <name evidence="1" type="ORF">PXEA_LOCUS23935</name>
</gene>
<reference evidence="1" key="1">
    <citation type="submission" date="2018-11" db="EMBL/GenBank/DDBJ databases">
        <authorList>
            <consortium name="Pathogen Informatics"/>
        </authorList>
    </citation>
    <scope>NUCLEOTIDE SEQUENCE</scope>
</reference>
<dbReference type="EMBL" id="CAAALY010112764">
    <property type="protein sequence ID" value="VEL30495.1"/>
    <property type="molecule type" value="Genomic_DNA"/>
</dbReference>
<sequence length="41" mass="4279">MGCVVLQKPISLVLLDRSKSWQESELGLTSAGAVSNASCIS</sequence>
<dbReference type="AlphaFoldDB" id="A0A448X877"/>
<name>A0A448X877_9PLAT</name>
<evidence type="ECO:0000313" key="1">
    <source>
        <dbReference type="EMBL" id="VEL30495.1"/>
    </source>
</evidence>
<proteinExistence type="predicted"/>
<accession>A0A448X877</accession>
<dbReference type="Proteomes" id="UP000784294">
    <property type="component" value="Unassembled WGS sequence"/>
</dbReference>
<comment type="caution">
    <text evidence="1">The sequence shown here is derived from an EMBL/GenBank/DDBJ whole genome shotgun (WGS) entry which is preliminary data.</text>
</comment>
<evidence type="ECO:0000313" key="2">
    <source>
        <dbReference type="Proteomes" id="UP000784294"/>
    </source>
</evidence>
<keyword evidence="2" id="KW-1185">Reference proteome</keyword>
<organism evidence="1 2">
    <name type="scientific">Protopolystoma xenopodis</name>
    <dbReference type="NCBI Taxonomy" id="117903"/>
    <lineage>
        <taxon>Eukaryota</taxon>
        <taxon>Metazoa</taxon>
        <taxon>Spiralia</taxon>
        <taxon>Lophotrochozoa</taxon>
        <taxon>Platyhelminthes</taxon>
        <taxon>Monogenea</taxon>
        <taxon>Polyopisthocotylea</taxon>
        <taxon>Polystomatidea</taxon>
        <taxon>Polystomatidae</taxon>
        <taxon>Protopolystoma</taxon>
    </lineage>
</organism>
<protein>
    <submittedName>
        <fullName evidence="1">Uncharacterized protein</fullName>
    </submittedName>
</protein>